<evidence type="ECO:0000256" key="1">
    <source>
        <dbReference type="SAM" id="SignalP"/>
    </source>
</evidence>
<dbReference type="Proteomes" id="UP000272464">
    <property type="component" value="Unassembled WGS sequence"/>
</dbReference>
<sequence>MRAAKRWVITLFTALAISMLGTESLAMAEPSYAEWGRVAVLEAKKKYDADITDYKHIGRKPVKDHIYEEQFKLIVKKPSKEFGVYVSVQFNEDTGELLDIKYKEAAE</sequence>
<evidence type="ECO:0000313" key="3">
    <source>
        <dbReference type="Proteomes" id="UP000272464"/>
    </source>
</evidence>
<dbReference type="Gene3D" id="3.10.450.390">
    <property type="entry name" value="Protein of unknown function DUF3889"/>
    <property type="match status" value="1"/>
</dbReference>
<proteinExistence type="predicted"/>
<reference evidence="2 3" key="1">
    <citation type="submission" date="2018-12" db="EMBL/GenBank/DDBJ databases">
        <authorList>
            <person name="Sun L."/>
            <person name="Chen Z."/>
        </authorList>
    </citation>
    <scope>NUCLEOTIDE SEQUENCE [LARGE SCALE GENOMIC DNA]</scope>
    <source>
        <strain evidence="2 3">3-5-3</strain>
    </source>
</reference>
<name>A0A433X6A4_9BACL</name>
<dbReference type="OrthoDB" id="2377048at2"/>
<dbReference type="EMBL" id="RZNX01000006">
    <property type="protein sequence ID" value="RUT29579.1"/>
    <property type="molecule type" value="Genomic_DNA"/>
</dbReference>
<evidence type="ECO:0000313" key="2">
    <source>
        <dbReference type="EMBL" id="RUT29579.1"/>
    </source>
</evidence>
<dbReference type="InterPro" id="IPR024987">
    <property type="entry name" value="DUF3889"/>
</dbReference>
<feature type="signal peptide" evidence="1">
    <location>
        <begin position="1"/>
        <end position="28"/>
    </location>
</feature>
<comment type="caution">
    <text evidence="2">The sequence shown here is derived from an EMBL/GenBank/DDBJ whole genome shotgun (WGS) entry which is preliminary data.</text>
</comment>
<organism evidence="2 3">
    <name type="scientific">Paenibacillus zeisoli</name>
    <dbReference type="NCBI Taxonomy" id="2496267"/>
    <lineage>
        <taxon>Bacteria</taxon>
        <taxon>Bacillati</taxon>
        <taxon>Bacillota</taxon>
        <taxon>Bacilli</taxon>
        <taxon>Bacillales</taxon>
        <taxon>Paenibacillaceae</taxon>
        <taxon>Paenibacillus</taxon>
    </lineage>
</organism>
<dbReference type="RefSeq" id="WP_127199963.1">
    <property type="nucleotide sequence ID" value="NZ_RZNX01000006.1"/>
</dbReference>
<dbReference type="AlphaFoldDB" id="A0A433X6A4"/>
<keyword evidence="3" id="KW-1185">Reference proteome</keyword>
<dbReference type="Pfam" id="PF13028">
    <property type="entry name" value="DUF3889"/>
    <property type="match status" value="1"/>
</dbReference>
<accession>A0A433X6A4</accession>
<protein>
    <submittedName>
        <fullName evidence="2">DUF3889 domain-containing protein</fullName>
    </submittedName>
</protein>
<keyword evidence="1" id="KW-0732">Signal</keyword>
<feature type="chain" id="PRO_5019469727" evidence="1">
    <location>
        <begin position="29"/>
        <end position="107"/>
    </location>
</feature>
<gene>
    <name evidence="2" type="ORF">EJP77_14470</name>
</gene>